<dbReference type="GO" id="GO:0008483">
    <property type="term" value="F:transaminase activity"/>
    <property type="evidence" value="ECO:0007669"/>
    <property type="project" value="UniProtKB-KW"/>
</dbReference>
<keyword evidence="5" id="KW-0663">Pyridoxal phosphate</keyword>
<dbReference type="EC" id="2.6.1.-" evidence="6"/>
<dbReference type="Pfam" id="PF00155">
    <property type="entry name" value="Aminotran_1_2"/>
    <property type="match status" value="1"/>
</dbReference>
<reference evidence="8 9" key="1">
    <citation type="submission" date="2012-09" db="EMBL/GenBank/DDBJ databases">
        <title>Genome Sequence of alkane-degrading Bacterium Alcanivorax sp. 521-1.</title>
        <authorList>
            <person name="Lai Q."/>
            <person name="Shao Z."/>
        </authorList>
    </citation>
    <scope>NUCLEOTIDE SEQUENCE [LARGE SCALE GENOMIC DNA]</scope>
    <source>
        <strain evidence="8 9">521-1</strain>
    </source>
</reference>
<dbReference type="InterPro" id="IPR004838">
    <property type="entry name" value="NHTrfase_class1_PyrdxlP-BS"/>
</dbReference>
<gene>
    <name evidence="8" type="ORF">Y5W_01106</name>
</gene>
<dbReference type="CDD" id="cd00609">
    <property type="entry name" value="AAT_like"/>
    <property type="match status" value="1"/>
</dbReference>
<evidence type="ECO:0000256" key="3">
    <source>
        <dbReference type="ARBA" id="ARBA00022576"/>
    </source>
</evidence>
<evidence type="ECO:0000259" key="7">
    <source>
        <dbReference type="Pfam" id="PF00155"/>
    </source>
</evidence>
<dbReference type="PANTHER" id="PTHR46383:SF2">
    <property type="entry name" value="AMINOTRANSFERASE"/>
    <property type="match status" value="1"/>
</dbReference>
<dbReference type="InterPro" id="IPR004839">
    <property type="entry name" value="Aminotransferase_I/II_large"/>
</dbReference>
<feature type="domain" description="Aminotransferase class I/classII large" evidence="7">
    <location>
        <begin position="16"/>
        <end position="365"/>
    </location>
</feature>
<evidence type="ECO:0000256" key="5">
    <source>
        <dbReference type="ARBA" id="ARBA00022898"/>
    </source>
</evidence>
<evidence type="ECO:0000256" key="1">
    <source>
        <dbReference type="ARBA" id="ARBA00001933"/>
    </source>
</evidence>
<dbReference type="Gene3D" id="3.40.640.10">
    <property type="entry name" value="Type I PLP-dependent aspartate aminotransferase-like (Major domain)"/>
    <property type="match status" value="1"/>
</dbReference>
<dbReference type="PROSITE" id="PS00105">
    <property type="entry name" value="AA_TRANSFER_CLASS_1"/>
    <property type="match status" value="1"/>
</dbReference>
<evidence type="ECO:0000256" key="2">
    <source>
        <dbReference type="ARBA" id="ARBA00007441"/>
    </source>
</evidence>
<evidence type="ECO:0000256" key="4">
    <source>
        <dbReference type="ARBA" id="ARBA00022679"/>
    </source>
</evidence>
<keyword evidence="9" id="KW-1185">Reference proteome</keyword>
<evidence type="ECO:0000313" key="9">
    <source>
        <dbReference type="Proteomes" id="UP000662703"/>
    </source>
</evidence>
<dbReference type="Proteomes" id="UP000662703">
    <property type="component" value="Unassembled WGS sequence"/>
</dbReference>
<proteinExistence type="inferred from homology"/>
<dbReference type="InterPro" id="IPR015421">
    <property type="entry name" value="PyrdxlP-dep_Trfase_major"/>
</dbReference>
<sequence length="372" mass="40427">MALLERAQALQAAGRDILHLEVGEPDFPCPAPIMAAAGTALERGDTRYTPAAGLPALREAIARDYRERLGAPVSAEQVVVTPGASGALQLVMTALLNPGDEALLCDPGYPCNRQFVTLAGGVPKPLPLDVADQFRLSREKLAQYWGTATRLAMVASPDNPTGNRVDTAELSAMADWCAQQGGTLVVDEIYQGLCYGAPADTVLRHGDRAVVINSFSKYFGMTGWRLGWLVAPREMVSAVERLAQNWFLAPATVAQHAALAAFDEETLLIAEQRRQLLDRRRTLLLEALPALGLPVVGGAEGAFYLYLDVSRHTDDSFAFCRDLLEKAGVALTPGLDFGAGHDPHRYLRLAYTCDEDRLREALRRLADYLEAR</sequence>
<evidence type="ECO:0000313" key="8">
    <source>
        <dbReference type="EMBL" id="MBF5055812.1"/>
    </source>
</evidence>
<keyword evidence="3 6" id="KW-0032">Aminotransferase</keyword>
<name>A0ABS0ANU8_9GAMM</name>
<evidence type="ECO:0000256" key="6">
    <source>
        <dbReference type="RuleBase" id="RU000481"/>
    </source>
</evidence>
<comment type="cofactor">
    <cofactor evidence="1 6">
        <name>pyridoxal 5'-phosphate</name>
        <dbReference type="ChEBI" id="CHEBI:597326"/>
    </cofactor>
</comment>
<dbReference type="PANTHER" id="PTHR46383">
    <property type="entry name" value="ASPARTATE AMINOTRANSFERASE"/>
    <property type="match status" value="1"/>
</dbReference>
<dbReference type="InterPro" id="IPR015424">
    <property type="entry name" value="PyrdxlP-dep_Trfase"/>
</dbReference>
<dbReference type="EMBL" id="ARXX01000012">
    <property type="protein sequence ID" value="MBF5055812.1"/>
    <property type="molecule type" value="Genomic_DNA"/>
</dbReference>
<organism evidence="8 9">
    <name type="scientific">Alloalcanivorax profundimaris</name>
    <dbReference type="NCBI Taxonomy" id="2735259"/>
    <lineage>
        <taxon>Bacteria</taxon>
        <taxon>Pseudomonadati</taxon>
        <taxon>Pseudomonadota</taxon>
        <taxon>Gammaproteobacteria</taxon>
        <taxon>Oceanospirillales</taxon>
        <taxon>Alcanivoracaceae</taxon>
        <taxon>Alloalcanivorax</taxon>
    </lineage>
</organism>
<comment type="similarity">
    <text evidence="2 6">Belongs to the class-I pyridoxal-phosphate-dependent aminotransferase family.</text>
</comment>
<dbReference type="SUPFAM" id="SSF53383">
    <property type="entry name" value="PLP-dependent transferases"/>
    <property type="match status" value="1"/>
</dbReference>
<comment type="caution">
    <text evidence="8">The sequence shown here is derived from an EMBL/GenBank/DDBJ whole genome shotgun (WGS) entry which is preliminary data.</text>
</comment>
<protein>
    <recommendedName>
        <fullName evidence="6">Aminotransferase</fullName>
        <ecNumber evidence="6">2.6.1.-</ecNumber>
    </recommendedName>
</protein>
<dbReference type="InterPro" id="IPR050596">
    <property type="entry name" value="AspAT/PAT-like"/>
</dbReference>
<accession>A0ABS0ANU8</accession>
<keyword evidence="4 6" id="KW-0808">Transferase</keyword>